<comment type="caution">
    <text evidence="1">The sequence shown here is derived from an EMBL/GenBank/DDBJ whole genome shotgun (WGS) entry which is preliminary data.</text>
</comment>
<name>A0A9D1EZF0_9BACT</name>
<protein>
    <submittedName>
        <fullName evidence="1">Uncharacterized protein</fullName>
    </submittedName>
</protein>
<sequence length="68" mass="8098">MFTNLSQQNFQNTNLATDQQSYYLTKGVHAFHDLMDVMQNLDPYHQQLLTQMCALELLNQMEKNYVKR</sequence>
<proteinExistence type="predicted"/>
<evidence type="ECO:0000313" key="2">
    <source>
        <dbReference type="Proteomes" id="UP000823928"/>
    </source>
</evidence>
<reference evidence="1" key="1">
    <citation type="submission" date="2020-10" db="EMBL/GenBank/DDBJ databases">
        <authorList>
            <person name="Gilroy R."/>
        </authorList>
    </citation>
    <scope>NUCLEOTIDE SEQUENCE</scope>
    <source>
        <strain evidence="1">6276</strain>
    </source>
</reference>
<accession>A0A9D1EZF0</accession>
<evidence type="ECO:0000313" key="1">
    <source>
        <dbReference type="EMBL" id="HIS36282.1"/>
    </source>
</evidence>
<dbReference type="EMBL" id="DVIU01000132">
    <property type="protein sequence ID" value="HIS36282.1"/>
    <property type="molecule type" value="Genomic_DNA"/>
</dbReference>
<reference evidence="1" key="2">
    <citation type="journal article" date="2021" name="PeerJ">
        <title>Extensive microbial diversity within the chicken gut microbiome revealed by metagenomics and culture.</title>
        <authorList>
            <person name="Gilroy R."/>
            <person name="Ravi A."/>
            <person name="Getino M."/>
            <person name="Pursley I."/>
            <person name="Horton D.L."/>
            <person name="Alikhan N.F."/>
            <person name="Baker D."/>
            <person name="Gharbi K."/>
            <person name="Hall N."/>
            <person name="Watson M."/>
            <person name="Adriaenssens E.M."/>
            <person name="Foster-Nyarko E."/>
            <person name="Jarju S."/>
            <person name="Secka A."/>
            <person name="Antonio M."/>
            <person name="Oren A."/>
            <person name="Chaudhuri R.R."/>
            <person name="La Ragione R."/>
            <person name="Hildebrand F."/>
            <person name="Pallen M.J."/>
        </authorList>
    </citation>
    <scope>NUCLEOTIDE SEQUENCE</scope>
    <source>
        <strain evidence="1">6276</strain>
    </source>
</reference>
<gene>
    <name evidence="1" type="ORF">IAC10_06585</name>
</gene>
<organism evidence="1 2">
    <name type="scientific">Candidatus Scatousia excrementigallinarum</name>
    <dbReference type="NCBI Taxonomy" id="2840935"/>
    <lineage>
        <taxon>Bacteria</taxon>
        <taxon>Candidatus Scatousia</taxon>
    </lineage>
</organism>
<dbReference type="Proteomes" id="UP000823928">
    <property type="component" value="Unassembled WGS sequence"/>
</dbReference>
<dbReference type="AlphaFoldDB" id="A0A9D1EZF0"/>